<protein>
    <submittedName>
        <fullName evidence="3">Carboxymuconolactone decarboxylase family protein</fullName>
    </submittedName>
</protein>
<dbReference type="SUPFAM" id="SSF69118">
    <property type="entry name" value="AhpD-like"/>
    <property type="match status" value="1"/>
</dbReference>
<dbReference type="InterPro" id="IPR029032">
    <property type="entry name" value="AhpD-like"/>
</dbReference>
<evidence type="ECO:0000313" key="3">
    <source>
        <dbReference type="EMBL" id="UOO81082.1"/>
    </source>
</evidence>
<keyword evidence="4" id="KW-1185">Reference proteome</keyword>
<name>A0ABY4DR43_9NEIS</name>
<feature type="domain" description="Carboxymuconolactone decarboxylase-like" evidence="2">
    <location>
        <begin position="43"/>
        <end position="102"/>
    </location>
</feature>
<evidence type="ECO:0000313" key="4">
    <source>
        <dbReference type="Proteomes" id="UP000829817"/>
    </source>
</evidence>
<evidence type="ECO:0000256" key="1">
    <source>
        <dbReference type="SAM" id="SignalP"/>
    </source>
</evidence>
<evidence type="ECO:0000259" key="2">
    <source>
        <dbReference type="Pfam" id="PF02627"/>
    </source>
</evidence>
<dbReference type="Pfam" id="PF02627">
    <property type="entry name" value="CMD"/>
    <property type="match status" value="2"/>
</dbReference>
<dbReference type="EMBL" id="CP091508">
    <property type="protein sequence ID" value="UOO81082.1"/>
    <property type="molecule type" value="Genomic_DNA"/>
</dbReference>
<organism evidence="3 4">
    <name type="scientific">Uruburuella testudinis</name>
    <dbReference type="NCBI Taxonomy" id="1282863"/>
    <lineage>
        <taxon>Bacteria</taxon>
        <taxon>Pseudomonadati</taxon>
        <taxon>Pseudomonadota</taxon>
        <taxon>Betaproteobacteria</taxon>
        <taxon>Neisseriales</taxon>
        <taxon>Neisseriaceae</taxon>
        <taxon>Uruburuella</taxon>
    </lineage>
</organism>
<dbReference type="RefSeq" id="WP_244784150.1">
    <property type="nucleotide sequence ID" value="NZ_CP091508.1"/>
</dbReference>
<dbReference type="Gene3D" id="1.20.1290.10">
    <property type="entry name" value="AhpD-like"/>
    <property type="match status" value="1"/>
</dbReference>
<keyword evidence="1" id="KW-0732">Signal</keyword>
<proteinExistence type="predicted"/>
<reference evidence="3 4" key="1">
    <citation type="journal article" date="2022" name="Res Sq">
        <title>Evolution of multicellular longitudinally dividing oral cavity symbionts (Neisseriaceae).</title>
        <authorList>
            <person name="Nyongesa S."/>
            <person name="Weber P."/>
            <person name="Bernet E."/>
            <person name="Pullido F."/>
            <person name="Nieckarz M."/>
            <person name="Delaby M."/>
            <person name="Nieves C."/>
            <person name="Viehboeck T."/>
            <person name="Krause N."/>
            <person name="Rivera-Millot A."/>
            <person name="Nakamura A."/>
            <person name="Vischer N."/>
            <person name="VanNieuwenhze M."/>
            <person name="Brun Y."/>
            <person name="Cava F."/>
            <person name="Bulgheresi S."/>
            <person name="Veyrier F."/>
        </authorList>
    </citation>
    <scope>NUCLEOTIDE SEQUENCE [LARGE SCALE GENOMIC DNA]</scope>
    <source>
        <strain evidence="3 4">CCUG 63373m</strain>
    </source>
</reference>
<dbReference type="PROSITE" id="PS51257">
    <property type="entry name" value="PROKAR_LIPOPROTEIN"/>
    <property type="match status" value="1"/>
</dbReference>
<dbReference type="InterPro" id="IPR003779">
    <property type="entry name" value="CMD-like"/>
</dbReference>
<feature type="chain" id="PRO_5047311733" evidence="1">
    <location>
        <begin position="21"/>
        <end position="225"/>
    </location>
</feature>
<dbReference type="PANTHER" id="PTHR33570">
    <property type="entry name" value="4-CARBOXYMUCONOLACTONE DECARBOXYLASE FAMILY PROTEIN"/>
    <property type="match status" value="1"/>
</dbReference>
<feature type="domain" description="Carboxymuconolactone decarboxylase-like" evidence="2">
    <location>
        <begin position="159"/>
        <end position="222"/>
    </location>
</feature>
<sequence length="225" mass="23948">MPLTKPLITLACLFALTACAQTAAAPAIQATEISSRSTGATMLTTRQQDLALIGKYTARGDQTALAAALNQALDNGLSVNEAKDALVQLYAYCGFPRSLNALTTLMNVTNSRKAQGIATREGRTATPLPADTDILHKGTQTQTELVGQPVSGALFDFAPDADRYLKTHLFGDIFASDLLNWQEREIITIAALANINGVESQLNAHKAIGKHNGLTDEQLQAIEAL</sequence>
<feature type="signal peptide" evidence="1">
    <location>
        <begin position="1"/>
        <end position="20"/>
    </location>
</feature>
<accession>A0ABY4DR43</accession>
<dbReference type="Proteomes" id="UP000829817">
    <property type="component" value="Chromosome"/>
</dbReference>
<dbReference type="InterPro" id="IPR052512">
    <property type="entry name" value="4CMD/NDH-1_regulator"/>
</dbReference>
<gene>
    <name evidence="3" type="ORF">LVJ83_08845</name>
</gene>
<dbReference type="PANTHER" id="PTHR33570:SF2">
    <property type="entry name" value="CARBOXYMUCONOLACTONE DECARBOXYLASE-LIKE DOMAIN-CONTAINING PROTEIN"/>
    <property type="match status" value="1"/>
</dbReference>